<evidence type="ECO:0000313" key="11">
    <source>
        <dbReference type="Proteomes" id="UP000679126"/>
    </source>
</evidence>
<protein>
    <submittedName>
        <fullName evidence="10">SusC/RagA family TonB-linked outer membrane protein</fullName>
    </submittedName>
</protein>
<keyword evidence="5 7" id="KW-0472">Membrane</keyword>
<gene>
    <name evidence="10" type="ORF">J7I43_17635</name>
</gene>
<evidence type="ECO:0000256" key="6">
    <source>
        <dbReference type="ARBA" id="ARBA00023237"/>
    </source>
</evidence>
<feature type="chain" id="PRO_5047251260" evidence="8">
    <location>
        <begin position="27"/>
        <end position="1164"/>
    </location>
</feature>
<evidence type="ECO:0000256" key="4">
    <source>
        <dbReference type="ARBA" id="ARBA00022692"/>
    </source>
</evidence>
<dbReference type="InterPro" id="IPR039426">
    <property type="entry name" value="TonB-dep_rcpt-like"/>
</dbReference>
<feature type="signal peptide" evidence="8">
    <location>
        <begin position="1"/>
        <end position="26"/>
    </location>
</feature>
<evidence type="ECO:0000256" key="2">
    <source>
        <dbReference type="ARBA" id="ARBA00022448"/>
    </source>
</evidence>
<feature type="domain" description="TonB-dependent receptor plug" evidence="9">
    <location>
        <begin position="244"/>
        <end position="358"/>
    </location>
</feature>
<comment type="subcellular location">
    <subcellularLocation>
        <location evidence="1 7">Cell outer membrane</location>
        <topology evidence="1 7">Multi-pass membrane protein</topology>
    </subcellularLocation>
</comment>
<dbReference type="InterPro" id="IPR036942">
    <property type="entry name" value="Beta-barrel_TonB_sf"/>
</dbReference>
<dbReference type="InterPro" id="IPR037066">
    <property type="entry name" value="Plug_dom_sf"/>
</dbReference>
<dbReference type="SUPFAM" id="SSF56935">
    <property type="entry name" value="Porins"/>
    <property type="match status" value="1"/>
</dbReference>
<dbReference type="Pfam" id="PF13715">
    <property type="entry name" value="CarbopepD_reg_2"/>
    <property type="match status" value="1"/>
</dbReference>
<keyword evidence="3 7" id="KW-1134">Transmembrane beta strand</keyword>
<evidence type="ECO:0000256" key="7">
    <source>
        <dbReference type="PROSITE-ProRule" id="PRU01360"/>
    </source>
</evidence>
<evidence type="ECO:0000256" key="8">
    <source>
        <dbReference type="SAM" id="SignalP"/>
    </source>
</evidence>
<accession>A0ABS3YHD6</accession>
<sequence length="1164" mass="125642">MKCSTFLPQSLIAVCMLLHTHSPSQAQTLALTGASTAAPPQAKGERTLKSVLKDLEHRYKVSFSFDRNTVENKRVKADSILYNTLPETLDKLLHPLNLHFEQLEGRIYLILPGQRKGTESGSSRHAFLTGMAALPEPASRGGALNVSARETAATVTGRVTSPDGTGLPGVSVMLKGTSAGTATRSDGGYSLAIPGSDGVLVFSYMGFATQEASINGRHVVNVTLQPDTKTMGEVVVIGYGTQQKKDLTGSVASISGKDIVRSPVVSVDQALQGKISGVYVTSNSGEPGGGLSVRVRGMGGFGGSEPLYVVDGVIITYSDNSTSNNPLSTLNMADIASVNVLKDASASAIYGARAGNGVVIITTKRGKTGKPRVTLDAYYGFQKVVKKLDLMNAGEYAAFSNASRQAAGQPVHPRFSDPASLGAGTDWQEEIFRTAPTQNYAVSVSGGGEKSQYFISGGYTSQDGIITGSKFNRYSLRINLDNQVTDRIRFGNSLTLSRTYNISLTNGNGDKFDGITALALRRSPTLPVYNSDGSWAGPDAVDRPIVGDILNPVRVAADNHNPNERLRALGNVYGEADLARGLTFRSSLGIDYVLTNFNRFRPSYTEGVLQNNIPEAFSSKSTLANVLSENTLTYKLNLGTKHKLEALAGYTAQLSTYENVNALSLNHLTNTVITVDAGATTGRLAGGNKNQTSYISYLARLNYSFGDKYLFTANVRRDGSSVFSSLNKYAVFPSFSGGWRISGEPFMEALPLVSNLKLRGSWGQVGIDGSLGTGAEYATIAAGYLYNLGGKPVSGMASNRIPNNRLKWETVTQTDIGLDIGLFHDQLSITMDYFVKRYQDMITQKIIPMYGGIISDVYYTIATSQPVNSANVDNKGFEFALNYEGGKGDFTYSIGANLTTFTNKVVRLDDDIIGGSTGNTTQGNLTRTTQGRSVGEFYGFVTDGIFQTDKEVADANQLGDPSVPFINAGTAPGDIRFKDLNGDHVINDKDKTYIGCPIPNFTYGLNAGLNYRKFDLNILFQGVQGNQIVNVNRFITESSTGTENKSRDMLNRWTTANPGNTYPRAINTDPNYNDRFSDRFVEDGSYLRLRNVQLGYKLPEAVLKRLSLSAVRVYLSAENLFTVTKYKGYNPDIGAQNQQNINNGLDNTIYPQSRIFLAGISVGF</sequence>
<dbReference type="Gene3D" id="2.60.40.1120">
    <property type="entry name" value="Carboxypeptidase-like, regulatory domain"/>
    <property type="match status" value="1"/>
</dbReference>
<keyword evidence="4 7" id="KW-0812">Transmembrane</keyword>
<dbReference type="Gene3D" id="2.40.170.20">
    <property type="entry name" value="TonB-dependent receptor, beta-barrel domain"/>
    <property type="match status" value="1"/>
</dbReference>
<dbReference type="PROSITE" id="PS52016">
    <property type="entry name" value="TONB_DEPENDENT_REC_3"/>
    <property type="match status" value="1"/>
</dbReference>
<proteinExistence type="inferred from homology"/>
<evidence type="ECO:0000313" key="10">
    <source>
        <dbReference type="EMBL" id="MBO9154054.1"/>
    </source>
</evidence>
<organism evidence="10 11">
    <name type="scientific">Chitinophaga chungangae</name>
    <dbReference type="NCBI Taxonomy" id="2821488"/>
    <lineage>
        <taxon>Bacteria</taxon>
        <taxon>Pseudomonadati</taxon>
        <taxon>Bacteroidota</taxon>
        <taxon>Chitinophagia</taxon>
        <taxon>Chitinophagales</taxon>
        <taxon>Chitinophagaceae</taxon>
        <taxon>Chitinophaga</taxon>
    </lineage>
</organism>
<keyword evidence="2 7" id="KW-0813">Transport</keyword>
<keyword evidence="11" id="KW-1185">Reference proteome</keyword>
<dbReference type="NCBIfam" id="TIGR04056">
    <property type="entry name" value="OMP_RagA_SusC"/>
    <property type="match status" value="1"/>
</dbReference>
<reference evidence="11" key="1">
    <citation type="submission" date="2021-03" db="EMBL/GenBank/DDBJ databases">
        <title>Assistant Professor.</title>
        <authorList>
            <person name="Huq M.A."/>
        </authorList>
    </citation>
    <scope>NUCLEOTIDE SEQUENCE [LARGE SCALE GENOMIC DNA]</scope>
    <source>
        <strain evidence="11">MAH-28</strain>
    </source>
</reference>
<keyword evidence="8" id="KW-0732">Signal</keyword>
<dbReference type="NCBIfam" id="TIGR04057">
    <property type="entry name" value="SusC_RagA_signa"/>
    <property type="match status" value="1"/>
</dbReference>
<evidence type="ECO:0000256" key="3">
    <source>
        <dbReference type="ARBA" id="ARBA00022452"/>
    </source>
</evidence>
<comment type="similarity">
    <text evidence="7">Belongs to the TonB-dependent receptor family.</text>
</comment>
<dbReference type="RefSeq" id="WP_209147174.1">
    <property type="nucleotide sequence ID" value="NZ_JAGHKP010000003.1"/>
</dbReference>
<dbReference type="Gene3D" id="2.170.130.10">
    <property type="entry name" value="TonB-dependent receptor, plug domain"/>
    <property type="match status" value="1"/>
</dbReference>
<dbReference type="SUPFAM" id="SSF49464">
    <property type="entry name" value="Carboxypeptidase regulatory domain-like"/>
    <property type="match status" value="1"/>
</dbReference>
<dbReference type="EMBL" id="JAGHKP010000003">
    <property type="protein sequence ID" value="MBO9154054.1"/>
    <property type="molecule type" value="Genomic_DNA"/>
</dbReference>
<evidence type="ECO:0000256" key="5">
    <source>
        <dbReference type="ARBA" id="ARBA00023136"/>
    </source>
</evidence>
<dbReference type="InterPro" id="IPR012910">
    <property type="entry name" value="Plug_dom"/>
</dbReference>
<dbReference type="InterPro" id="IPR008969">
    <property type="entry name" value="CarboxyPept-like_regulatory"/>
</dbReference>
<comment type="caution">
    <text evidence="10">The sequence shown here is derived from an EMBL/GenBank/DDBJ whole genome shotgun (WGS) entry which is preliminary data.</text>
</comment>
<evidence type="ECO:0000259" key="9">
    <source>
        <dbReference type="Pfam" id="PF07715"/>
    </source>
</evidence>
<dbReference type="Proteomes" id="UP000679126">
    <property type="component" value="Unassembled WGS sequence"/>
</dbReference>
<dbReference type="Pfam" id="PF07715">
    <property type="entry name" value="Plug"/>
    <property type="match status" value="1"/>
</dbReference>
<name>A0ABS3YHD6_9BACT</name>
<keyword evidence="6 7" id="KW-0998">Cell outer membrane</keyword>
<dbReference type="InterPro" id="IPR023997">
    <property type="entry name" value="TonB-dep_OMP_SusC/RagA_CS"/>
</dbReference>
<dbReference type="InterPro" id="IPR023996">
    <property type="entry name" value="TonB-dep_OMP_SusC/RagA"/>
</dbReference>
<evidence type="ECO:0000256" key="1">
    <source>
        <dbReference type="ARBA" id="ARBA00004571"/>
    </source>
</evidence>